<evidence type="ECO:0000256" key="2">
    <source>
        <dbReference type="ARBA" id="ARBA00006464"/>
    </source>
</evidence>
<keyword evidence="4 10" id="KW-0808">Transferase</keyword>
<dbReference type="EMBL" id="CYZR01000003">
    <property type="protein sequence ID" value="CUN73880.1"/>
    <property type="molecule type" value="Genomic_DNA"/>
</dbReference>
<reference evidence="10 11" key="1">
    <citation type="submission" date="2015-09" db="EMBL/GenBank/DDBJ databases">
        <authorList>
            <consortium name="Pathogen Informatics"/>
        </authorList>
    </citation>
    <scope>NUCLEOTIDE SEQUENCE [LARGE SCALE GENOMIC DNA]</scope>
    <source>
        <strain evidence="10 11">2789STDY5834858</strain>
    </source>
</reference>
<name>A0ABM9UP12_SARVE</name>
<keyword evidence="5 8" id="KW-0812">Transmembrane</keyword>
<evidence type="ECO:0000259" key="9">
    <source>
        <dbReference type="Pfam" id="PF02397"/>
    </source>
</evidence>
<evidence type="ECO:0000256" key="7">
    <source>
        <dbReference type="ARBA" id="ARBA00023136"/>
    </source>
</evidence>
<evidence type="ECO:0000256" key="5">
    <source>
        <dbReference type="ARBA" id="ARBA00022692"/>
    </source>
</evidence>
<proteinExistence type="inferred from homology"/>
<evidence type="ECO:0000313" key="11">
    <source>
        <dbReference type="Proteomes" id="UP000095488"/>
    </source>
</evidence>
<dbReference type="Pfam" id="PF02397">
    <property type="entry name" value="Bac_transf"/>
    <property type="match status" value="1"/>
</dbReference>
<comment type="similarity">
    <text evidence="2">Belongs to the bacterial sugar transferase family.</text>
</comment>
<sequence length="219" mass="25192">MQNIKEIKLNSKISNKSFLVYNFFKRSFDIISASIGILFLLPLFIVLAILVKLDSKGPIFFSHKRIGKNGKIIGIYKFRSMVSNSEEIFKNFTEEQKKEFEKNFKLDDDPRITKIGGFLRKTSLDELPQLLNIIKGDMSVVGPRPIVRAEVEKYGVCADKLFSVKPGLTGFWQANGRSDTTYEERVQMDMYYIDNRSFLLDMRIILKTVISVIRKEGAV</sequence>
<evidence type="ECO:0000256" key="6">
    <source>
        <dbReference type="ARBA" id="ARBA00022989"/>
    </source>
</evidence>
<dbReference type="PANTHER" id="PTHR30576">
    <property type="entry name" value="COLANIC BIOSYNTHESIS UDP-GLUCOSE LIPID CARRIER TRANSFERASE"/>
    <property type="match status" value="1"/>
</dbReference>
<dbReference type="PANTHER" id="PTHR30576:SF4">
    <property type="entry name" value="UNDECAPRENYL-PHOSPHATE GALACTOSE PHOSPHOTRANSFERASE"/>
    <property type="match status" value="1"/>
</dbReference>
<feature type="transmembrane region" description="Helical" evidence="8">
    <location>
        <begin position="30"/>
        <end position="51"/>
    </location>
</feature>
<dbReference type="Proteomes" id="UP000095488">
    <property type="component" value="Unassembled WGS sequence"/>
</dbReference>
<evidence type="ECO:0000313" key="10">
    <source>
        <dbReference type="EMBL" id="CUN73880.1"/>
    </source>
</evidence>
<dbReference type="GO" id="GO:0016740">
    <property type="term" value="F:transferase activity"/>
    <property type="evidence" value="ECO:0007669"/>
    <property type="project" value="UniProtKB-KW"/>
</dbReference>
<evidence type="ECO:0000256" key="8">
    <source>
        <dbReference type="SAM" id="Phobius"/>
    </source>
</evidence>
<comment type="caution">
    <text evidence="10">The sequence shown here is derived from an EMBL/GenBank/DDBJ whole genome shotgun (WGS) entry which is preliminary data.</text>
</comment>
<evidence type="ECO:0000256" key="1">
    <source>
        <dbReference type="ARBA" id="ARBA00004236"/>
    </source>
</evidence>
<evidence type="ECO:0000256" key="4">
    <source>
        <dbReference type="ARBA" id="ARBA00022679"/>
    </source>
</evidence>
<evidence type="ECO:0000256" key="3">
    <source>
        <dbReference type="ARBA" id="ARBA00022475"/>
    </source>
</evidence>
<protein>
    <submittedName>
        <fullName evidence="10">Colanic biosynthesis UDP-glucose lipid carrier transferase</fullName>
    </submittedName>
</protein>
<keyword evidence="3" id="KW-1003">Cell membrane</keyword>
<accession>A0ABM9UP12</accession>
<comment type="subcellular location">
    <subcellularLocation>
        <location evidence="1">Cell membrane</location>
    </subcellularLocation>
</comment>
<dbReference type="RefSeq" id="WP_055258167.1">
    <property type="nucleotide sequence ID" value="NZ_CABIXL010000003.1"/>
</dbReference>
<keyword evidence="11" id="KW-1185">Reference proteome</keyword>
<keyword evidence="7 8" id="KW-0472">Membrane</keyword>
<organism evidence="10 11">
    <name type="scientific">Sarcina ventriculi</name>
    <name type="common">Clostridium ventriculi</name>
    <dbReference type="NCBI Taxonomy" id="1267"/>
    <lineage>
        <taxon>Bacteria</taxon>
        <taxon>Bacillati</taxon>
        <taxon>Bacillota</taxon>
        <taxon>Clostridia</taxon>
        <taxon>Eubacteriales</taxon>
        <taxon>Clostridiaceae</taxon>
        <taxon>Sarcina</taxon>
    </lineage>
</organism>
<feature type="domain" description="Bacterial sugar transferase" evidence="9">
    <location>
        <begin position="25"/>
        <end position="213"/>
    </location>
</feature>
<gene>
    <name evidence="10" type="primary">wcaJ</name>
    <name evidence="10" type="ORF">ERS852473_00947</name>
</gene>
<dbReference type="InterPro" id="IPR003362">
    <property type="entry name" value="Bact_transf"/>
</dbReference>
<keyword evidence="6 8" id="KW-1133">Transmembrane helix</keyword>